<dbReference type="GO" id="GO:0019915">
    <property type="term" value="P:lipid storage"/>
    <property type="evidence" value="ECO:0007669"/>
    <property type="project" value="TreeGrafter"/>
</dbReference>
<evidence type="ECO:0000256" key="8">
    <source>
        <dbReference type="ARBA" id="ARBA00023136"/>
    </source>
</evidence>
<comment type="similarity">
    <text evidence="4">Belongs to the oleosin family.</text>
</comment>
<protein>
    <recommendedName>
        <fullName evidence="13">Oleosin</fullName>
    </recommendedName>
</protein>
<feature type="region of interest" description="Disordered" evidence="9">
    <location>
        <begin position="82"/>
        <end position="102"/>
    </location>
</feature>
<keyword evidence="5" id="KW-0551">Lipid droplet</keyword>
<comment type="caution">
    <text evidence="11">The sequence shown here is derived from an EMBL/GenBank/DDBJ whole genome shotgun (WGS) entry which is preliminary data.</text>
</comment>
<dbReference type="AlphaFoldDB" id="A0A8J5KRW7"/>
<evidence type="ECO:0000256" key="6">
    <source>
        <dbReference type="ARBA" id="ARBA00022692"/>
    </source>
</evidence>
<evidence type="ECO:0000256" key="1">
    <source>
        <dbReference type="ARBA" id="ARBA00002582"/>
    </source>
</evidence>
<dbReference type="GO" id="GO:0050826">
    <property type="term" value="P:response to freezing"/>
    <property type="evidence" value="ECO:0007669"/>
    <property type="project" value="TreeGrafter"/>
</dbReference>
<gene>
    <name evidence="11" type="ORF">ZIOFF_051680</name>
</gene>
<dbReference type="InterPro" id="IPR000136">
    <property type="entry name" value="Oleosin"/>
</dbReference>
<dbReference type="Pfam" id="PF01277">
    <property type="entry name" value="Oleosin"/>
    <property type="match status" value="1"/>
</dbReference>
<organism evidence="11 12">
    <name type="scientific">Zingiber officinale</name>
    <name type="common">Ginger</name>
    <name type="synonym">Amomum zingiber</name>
    <dbReference type="NCBI Taxonomy" id="94328"/>
    <lineage>
        <taxon>Eukaryota</taxon>
        <taxon>Viridiplantae</taxon>
        <taxon>Streptophyta</taxon>
        <taxon>Embryophyta</taxon>
        <taxon>Tracheophyta</taxon>
        <taxon>Spermatophyta</taxon>
        <taxon>Magnoliopsida</taxon>
        <taxon>Liliopsida</taxon>
        <taxon>Zingiberales</taxon>
        <taxon>Zingiberaceae</taxon>
        <taxon>Zingiber</taxon>
    </lineage>
</organism>
<evidence type="ECO:0000313" key="11">
    <source>
        <dbReference type="EMBL" id="KAG6490384.1"/>
    </source>
</evidence>
<feature type="transmembrane region" description="Helical" evidence="10">
    <location>
        <begin position="153"/>
        <end position="178"/>
    </location>
</feature>
<keyword evidence="12" id="KW-1185">Reference proteome</keyword>
<keyword evidence="8 10" id="KW-0472">Membrane</keyword>
<proteinExistence type="inferred from homology"/>
<sequence>MIVAFKATVVHRPSWPFDADVRVQCARRQPMQSSLPASLSTGRPPHTRHSLPLLYQPTASAPSAPKSGVTKCSAIVDTTISMGDRDRHQQQPPSEAIKSLLPDKGPSGPQALAVAILLPVGGSLLALSCLTLVASLIGLAVLTPVFLLFSPVLVPAALLAALAVAGFLGSGALGLAGLSSLGYLLRKASALVQQAAPEQVEQVRRRMGEVGQKAKDAAQGRAEESKRT</sequence>
<evidence type="ECO:0008006" key="13">
    <source>
        <dbReference type="Google" id="ProtNLM"/>
    </source>
</evidence>
<reference evidence="11 12" key="1">
    <citation type="submission" date="2020-08" db="EMBL/GenBank/DDBJ databases">
        <title>Plant Genome Project.</title>
        <authorList>
            <person name="Zhang R.-G."/>
        </authorList>
    </citation>
    <scope>NUCLEOTIDE SEQUENCE [LARGE SCALE GENOMIC DNA]</scope>
    <source>
        <tissue evidence="11">Rhizome</tissue>
    </source>
</reference>
<feature type="region of interest" description="Disordered" evidence="9">
    <location>
        <begin position="205"/>
        <end position="228"/>
    </location>
</feature>
<dbReference type="GO" id="GO:0012511">
    <property type="term" value="C:monolayer-surrounded lipid storage body"/>
    <property type="evidence" value="ECO:0007669"/>
    <property type="project" value="InterPro"/>
</dbReference>
<comment type="function">
    <text evidence="1">May have a structural role to stabilize the lipid body during desiccation of the seed by preventing coalescence of the oil. Probably interacts with both lipid and phospholipid moieties of lipid bodies. May also provide recognition signals for specific lipase anchorage in lipolysis during seedling growth.</text>
</comment>
<evidence type="ECO:0000256" key="2">
    <source>
        <dbReference type="ARBA" id="ARBA00004141"/>
    </source>
</evidence>
<evidence type="ECO:0000256" key="4">
    <source>
        <dbReference type="ARBA" id="ARBA00010858"/>
    </source>
</evidence>
<evidence type="ECO:0000256" key="10">
    <source>
        <dbReference type="SAM" id="Phobius"/>
    </source>
</evidence>
<keyword evidence="7 10" id="KW-1133">Transmembrane helix</keyword>
<dbReference type="GO" id="GO:0016020">
    <property type="term" value="C:membrane"/>
    <property type="evidence" value="ECO:0007669"/>
    <property type="project" value="UniProtKB-SubCell"/>
</dbReference>
<dbReference type="PANTHER" id="PTHR33203">
    <property type="entry name" value="OLEOSIN"/>
    <property type="match status" value="1"/>
</dbReference>
<name>A0A8J5KRW7_ZINOF</name>
<evidence type="ECO:0000256" key="9">
    <source>
        <dbReference type="SAM" id="MobiDB-lite"/>
    </source>
</evidence>
<dbReference type="EMBL" id="JACMSC010000014">
    <property type="protein sequence ID" value="KAG6490384.1"/>
    <property type="molecule type" value="Genomic_DNA"/>
</dbReference>
<accession>A0A8J5KRW7</accession>
<evidence type="ECO:0000313" key="12">
    <source>
        <dbReference type="Proteomes" id="UP000734854"/>
    </source>
</evidence>
<evidence type="ECO:0000256" key="3">
    <source>
        <dbReference type="ARBA" id="ARBA00004502"/>
    </source>
</evidence>
<feature type="transmembrane region" description="Helical" evidence="10">
    <location>
        <begin position="124"/>
        <end position="147"/>
    </location>
</feature>
<dbReference type="Proteomes" id="UP000734854">
    <property type="component" value="Unassembled WGS sequence"/>
</dbReference>
<evidence type="ECO:0000256" key="7">
    <source>
        <dbReference type="ARBA" id="ARBA00022989"/>
    </source>
</evidence>
<keyword evidence="6 10" id="KW-0812">Transmembrane</keyword>
<comment type="subcellular location">
    <subcellularLocation>
        <location evidence="3">Lipid droplet</location>
    </subcellularLocation>
    <subcellularLocation>
        <location evidence="2">Membrane</location>
        <topology evidence="2">Multi-pass membrane protein</topology>
    </subcellularLocation>
</comment>
<dbReference type="PANTHER" id="PTHR33203:SF44">
    <property type="entry name" value="OLEOSIN 20.3 KDA"/>
    <property type="match status" value="1"/>
</dbReference>
<evidence type="ECO:0000256" key="5">
    <source>
        <dbReference type="ARBA" id="ARBA00022677"/>
    </source>
</evidence>
<dbReference type="GO" id="GO:0010344">
    <property type="term" value="P:seed oilbody biogenesis"/>
    <property type="evidence" value="ECO:0007669"/>
    <property type="project" value="TreeGrafter"/>
</dbReference>